<name>A0A154PMD3_DUFNO</name>
<dbReference type="Proteomes" id="UP000076502">
    <property type="component" value="Unassembled WGS sequence"/>
</dbReference>
<protein>
    <recommendedName>
        <fullName evidence="4">Transmembrane protein 218</fullName>
    </recommendedName>
</protein>
<keyword evidence="3" id="KW-1185">Reference proteome</keyword>
<keyword evidence="1" id="KW-1133">Transmembrane helix</keyword>
<evidence type="ECO:0008006" key="4">
    <source>
        <dbReference type="Google" id="ProtNLM"/>
    </source>
</evidence>
<evidence type="ECO:0000313" key="3">
    <source>
        <dbReference type="Proteomes" id="UP000076502"/>
    </source>
</evidence>
<feature type="transmembrane region" description="Helical" evidence="1">
    <location>
        <begin position="6"/>
        <end position="29"/>
    </location>
</feature>
<proteinExistence type="predicted"/>
<organism evidence="2 3">
    <name type="scientific">Dufourea novaeangliae</name>
    <name type="common">Sweat bee</name>
    <dbReference type="NCBI Taxonomy" id="178035"/>
    <lineage>
        <taxon>Eukaryota</taxon>
        <taxon>Metazoa</taxon>
        <taxon>Ecdysozoa</taxon>
        <taxon>Arthropoda</taxon>
        <taxon>Hexapoda</taxon>
        <taxon>Insecta</taxon>
        <taxon>Pterygota</taxon>
        <taxon>Neoptera</taxon>
        <taxon>Endopterygota</taxon>
        <taxon>Hymenoptera</taxon>
        <taxon>Apocrita</taxon>
        <taxon>Aculeata</taxon>
        <taxon>Apoidea</taxon>
        <taxon>Anthophila</taxon>
        <taxon>Halictidae</taxon>
        <taxon>Rophitinae</taxon>
        <taxon>Dufourea</taxon>
    </lineage>
</organism>
<dbReference type="AlphaFoldDB" id="A0A154PMD3"/>
<keyword evidence="1" id="KW-0472">Membrane</keyword>
<sequence>MTNLVFGVGIGLFLIFVLWALALFVFIITLRVERKIGAIAILIVSICTVILIALPRASEKSVSTEKKTYDHLFIWRILLLTLLILSSIIGLIGYVKFAITDSVRPIRITNWIF</sequence>
<feature type="transmembrane region" description="Helical" evidence="1">
    <location>
        <begin position="74"/>
        <end position="97"/>
    </location>
</feature>
<evidence type="ECO:0000313" key="2">
    <source>
        <dbReference type="EMBL" id="KZC13012.1"/>
    </source>
</evidence>
<reference evidence="2 3" key="1">
    <citation type="submission" date="2015-07" db="EMBL/GenBank/DDBJ databases">
        <title>The genome of Dufourea novaeangliae.</title>
        <authorList>
            <person name="Pan H."/>
            <person name="Kapheim K."/>
        </authorList>
    </citation>
    <scope>NUCLEOTIDE SEQUENCE [LARGE SCALE GENOMIC DNA]</scope>
    <source>
        <strain evidence="2">0120121106</strain>
        <tissue evidence="2">Whole body</tissue>
    </source>
</reference>
<keyword evidence="1" id="KW-0812">Transmembrane</keyword>
<gene>
    <name evidence="2" type="ORF">WN55_04909</name>
</gene>
<evidence type="ECO:0000256" key="1">
    <source>
        <dbReference type="SAM" id="Phobius"/>
    </source>
</evidence>
<dbReference type="EMBL" id="KQ434978">
    <property type="protein sequence ID" value="KZC13012.1"/>
    <property type="molecule type" value="Genomic_DNA"/>
</dbReference>
<accession>A0A154PMD3</accession>
<feature type="transmembrane region" description="Helical" evidence="1">
    <location>
        <begin position="36"/>
        <end position="54"/>
    </location>
</feature>
<dbReference type="STRING" id="178035.A0A154PMD3"/>